<accession>A0A852VC02</accession>
<evidence type="ECO:0000313" key="1">
    <source>
        <dbReference type="EMBL" id="NYF44584.1"/>
    </source>
</evidence>
<reference evidence="1 2" key="1">
    <citation type="submission" date="2020-07" db="EMBL/GenBank/DDBJ databases">
        <title>Sequencing the genomes of 1000 actinobacteria strains.</title>
        <authorList>
            <person name="Klenk H.-P."/>
        </authorList>
    </citation>
    <scope>NUCLEOTIDE SEQUENCE [LARGE SCALE GENOMIC DNA]</scope>
    <source>
        <strain evidence="1 2">DSM 45763</strain>
    </source>
</reference>
<comment type="caution">
    <text evidence="1">The sequence shown here is derived from an EMBL/GenBank/DDBJ whole genome shotgun (WGS) entry which is preliminary data.</text>
</comment>
<name>A0A852VC02_9ACTN</name>
<evidence type="ECO:0000313" key="2">
    <source>
        <dbReference type="Proteomes" id="UP000576393"/>
    </source>
</evidence>
<organism evidence="1 2">
    <name type="scientific">Streptosporangium sandarakinum</name>
    <dbReference type="NCBI Taxonomy" id="1260955"/>
    <lineage>
        <taxon>Bacteria</taxon>
        <taxon>Bacillati</taxon>
        <taxon>Actinomycetota</taxon>
        <taxon>Actinomycetes</taxon>
        <taxon>Streptosporangiales</taxon>
        <taxon>Streptosporangiaceae</taxon>
        <taxon>Streptosporangium</taxon>
    </lineage>
</organism>
<sequence length="119" mass="13587">MSFYLPQPLAARYEQLRHAALDHVHELLRSLRKQAHDLYPGADQKPDRTLWVIGHFTRLGLPTMPARAPRITGGVIARMAIDRAGRRSVDRVIRAAVDYAAATHDQPHRARRDMHRLTP</sequence>
<gene>
    <name evidence="1" type="ORF">HDA43_006826</name>
</gene>
<dbReference type="RefSeq" id="WP_179829027.1">
    <property type="nucleotide sequence ID" value="NZ_JACCCO010000004.1"/>
</dbReference>
<proteinExistence type="predicted"/>
<protein>
    <submittedName>
        <fullName evidence="1">Uncharacterized protein</fullName>
    </submittedName>
</protein>
<keyword evidence="2" id="KW-1185">Reference proteome</keyword>
<dbReference type="AlphaFoldDB" id="A0A852VC02"/>
<dbReference type="EMBL" id="JACCCO010000004">
    <property type="protein sequence ID" value="NYF44584.1"/>
    <property type="molecule type" value="Genomic_DNA"/>
</dbReference>
<dbReference type="Proteomes" id="UP000576393">
    <property type="component" value="Unassembled WGS sequence"/>
</dbReference>